<evidence type="ECO:0000256" key="1">
    <source>
        <dbReference type="ARBA" id="ARBA00004123"/>
    </source>
</evidence>
<dbReference type="GO" id="GO:0005737">
    <property type="term" value="C:cytoplasm"/>
    <property type="evidence" value="ECO:0007669"/>
    <property type="project" value="UniProtKB-SubCell"/>
</dbReference>
<evidence type="ECO:0000313" key="6">
    <source>
        <dbReference type="Proteomes" id="UP000290809"/>
    </source>
</evidence>
<sequence>RRLNLSFKSPAPNAYNLSISKIKNKQDFNRAPCSRAFQSNIAVKCDQYQQNQHIPAPCDYQKIEKNSRSGVSMAAFKSSSGRLFDAPQLTTYIPGPGKSKCISEYTDSMGYLLIYQKNYADIIITKESSIRLGYYCLGHYDIDEKPNQSNLPHSAFASKSERSALRTTSEFPGPGAYNLVKYHNDSTLKLTKLPPTKSNSSMITLKTINKDQENYPGPGTYNITTELVPKHFMSSSVFLSNVPRWIMPNVPVALGIGDMVANSSSLTCPGGIDALLNPGPTKYNPCLPKKMSFHYNLNNEWIY</sequence>
<comment type="caution">
    <text evidence="5">The sequence shown here is derived from an EMBL/GenBank/DDBJ whole genome shotgun (WGS) entry which is preliminary data.</text>
</comment>
<accession>A0A430QDR8</accession>
<dbReference type="EMBL" id="QMKO01001896">
    <property type="protein sequence ID" value="RTG85860.1"/>
    <property type="molecule type" value="Genomic_DNA"/>
</dbReference>
<proteinExistence type="predicted"/>
<evidence type="ECO:0008006" key="7">
    <source>
        <dbReference type="Google" id="ProtNLM"/>
    </source>
</evidence>
<dbReference type="InterPro" id="IPR010736">
    <property type="entry name" value="SHIPPO-rpt"/>
</dbReference>
<keyword evidence="4" id="KW-0539">Nucleus</keyword>
<evidence type="ECO:0000256" key="4">
    <source>
        <dbReference type="ARBA" id="ARBA00023242"/>
    </source>
</evidence>
<evidence type="ECO:0000256" key="3">
    <source>
        <dbReference type="ARBA" id="ARBA00022490"/>
    </source>
</evidence>
<feature type="non-terminal residue" evidence="5">
    <location>
        <position position="1"/>
    </location>
</feature>
<name>A0A430QDR8_SCHBO</name>
<keyword evidence="3" id="KW-0963">Cytoplasm</keyword>
<dbReference type="GO" id="GO:0003682">
    <property type="term" value="F:chromatin binding"/>
    <property type="evidence" value="ECO:0007669"/>
    <property type="project" value="TreeGrafter"/>
</dbReference>
<dbReference type="GO" id="GO:0001939">
    <property type="term" value="C:female pronucleus"/>
    <property type="evidence" value="ECO:0007669"/>
    <property type="project" value="TreeGrafter"/>
</dbReference>
<dbReference type="GO" id="GO:0042585">
    <property type="term" value="C:germinal vesicle"/>
    <property type="evidence" value="ECO:0007669"/>
    <property type="project" value="TreeGrafter"/>
</dbReference>
<dbReference type="PANTHER" id="PTHR35678:SF1">
    <property type="entry name" value="PROTEIN STPG4"/>
    <property type="match status" value="1"/>
</dbReference>
<dbReference type="PANTHER" id="PTHR35678">
    <property type="entry name" value="PROTEIN STPG4"/>
    <property type="match status" value="1"/>
</dbReference>
<reference evidence="5 6" key="1">
    <citation type="journal article" date="2019" name="PLoS Pathog.">
        <title>Genome sequence of the bovine parasite Schistosoma bovis Tanzania.</title>
        <authorList>
            <person name="Oey H."/>
            <person name="Zakrzewski M."/>
            <person name="Gobert G."/>
            <person name="Gravermann K."/>
            <person name="Stoye J."/>
            <person name="Jones M."/>
            <person name="Mcmanus D."/>
            <person name="Krause L."/>
        </authorList>
    </citation>
    <scope>NUCLEOTIDE SEQUENCE [LARGE SCALE GENOMIC DNA]</scope>
    <source>
        <strain evidence="5 6">TAN1997</strain>
    </source>
</reference>
<evidence type="ECO:0000313" key="5">
    <source>
        <dbReference type="EMBL" id="RTG85860.1"/>
    </source>
</evidence>
<protein>
    <recommendedName>
        <fullName evidence="7">O(6)-methylguanine-induced apoptosis 2</fullName>
    </recommendedName>
</protein>
<dbReference type="Proteomes" id="UP000290809">
    <property type="component" value="Unassembled WGS sequence"/>
</dbReference>
<evidence type="ECO:0000256" key="2">
    <source>
        <dbReference type="ARBA" id="ARBA00004496"/>
    </source>
</evidence>
<dbReference type="AlphaFoldDB" id="A0A430QDR8"/>
<dbReference type="GO" id="GO:0001940">
    <property type="term" value="C:male pronucleus"/>
    <property type="evidence" value="ECO:0007669"/>
    <property type="project" value="TreeGrafter"/>
</dbReference>
<dbReference type="GO" id="GO:0044727">
    <property type="term" value="P:epigenetic programing of male pronucleus"/>
    <property type="evidence" value="ECO:0007669"/>
    <property type="project" value="TreeGrafter"/>
</dbReference>
<gene>
    <name evidence="5" type="ORF">DC041_0012775</name>
</gene>
<comment type="subcellular location">
    <subcellularLocation>
        <location evidence="2">Cytoplasm</location>
    </subcellularLocation>
    <subcellularLocation>
        <location evidence="1">Nucleus</location>
    </subcellularLocation>
</comment>
<dbReference type="GO" id="GO:0042393">
    <property type="term" value="F:histone binding"/>
    <property type="evidence" value="ECO:0007669"/>
    <property type="project" value="TreeGrafter"/>
</dbReference>
<organism evidence="5 6">
    <name type="scientific">Schistosoma bovis</name>
    <name type="common">Blood fluke</name>
    <dbReference type="NCBI Taxonomy" id="6184"/>
    <lineage>
        <taxon>Eukaryota</taxon>
        <taxon>Metazoa</taxon>
        <taxon>Spiralia</taxon>
        <taxon>Lophotrochozoa</taxon>
        <taxon>Platyhelminthes</taxon>
        <taxon>Trematoda</taxon>
        <taxon>Digenea</taxon>
        <taxon>Strigeidida</taxon>
        <taxon>Schistosomatoidea</taxon>
        <taxon>Schistosomatidae</taxon>
        <taxon>Schistosoma</taxon>
    </lineage>
</organism>
<dbReference type="Pfam" id="PF07004">
    <property type="entry name" value="SHIPPO-rpt"/>
    <property type="match status" value="2"/>
</dbReference>
<keyword evidence="6" id="KW-1185">Reference proteome</keyword>